<gene>
    <name evidence="1" type="ORF">MLD38_037450</name>
</gene>
<proteinExistence type="predicted"/>
<dbReference type="Proteomes" id="UP001057402">
    <property type="component" value="Chromosome 11"/>
</dbReference>
<organism evidence="1 2">
    <name type="scientific">Melastoma candidum</name>
    <dbReference type="NCBI Taxonomy" id="119954"/>
    <lineage>
        <taxon>Eukaryota</taxon>
        <taxon>Viridiplantae</taxon>
        <taxon>Streptophyta</taxon>
        <taxon>Embryophyta</taxon>
        <taxon>Tracheophyta</taxon>
        <taxon>Spermatophyta</taxon>
        <taxon>Magnoliopsida</taxon>
        <taxon>eudicotyledons</taxon>
        <taxon>Gunneridae</taxon>
        <taxon>Pentapetalae</taxon>
        <taxon>rosids</taxon>
        <taxon>malvids</taxon>
        <taxon>Myrtales</taxon>
        <taxon>Melastomataceae</taxon>
        <taxon>Melastomatoideae</taxon>
        <taxon>Melastomateae</taxon>
        <taxon>Melastoma</taxon>
    </lineage>
</organism>
<comment type="caution">
    <text evidence="1">The sequence shown here is derived from an EMBL/GenBank/DDBJ whole genome shotgun (WGS) entry which is preliminary data.</text>
</comment>
<protein>
    <submittedName>
        <fullName evidence="1">Uncharacterized protein</fullName>
    </submittedName>
</protein>
<name>A0ACB9LM41_9MYRT</name>
<reference evidence="2" key="1">
    <citation type="journal article" date="2023" name="Front. Plant Sci.">
        <title>Chromosomal-level genome assembly of Melastoma candidum provides insights into trichome evolution.</title>
        <authorList>
            <person name="Zhong Y."/>
            <person name="Wu W."/>
            <person name="Sun C."/>
            <person name="Zou P."/>
            <person name="Liu Y."/>
            <person name="Dai S."/>
            <person name="Zhou R."/>
        </authorList>
    </citation>
    <scope>NUCLEOTIDE SEQUENCE [LARGE SCALE GENOMIC DNA]</scope>
</reference>
<accession>A0ACB9LM41</accession>
<evidence type="ECO:0000313" key="1">
    <source>
        <dbReference type="EMBL" id="KAI4312647.1"/>
    </source>
</evidence>
<dbReference type="EMBL" id="CM042890">
    <property type="protein sequence ID" value="KAI4312647.1"/>
    <property type="molecule type" value="Genomic_DNA"/>
</dbReference>
<evidence type="ECO:0000313" key="2">
    <source>
        <dbReference type="Proteomes" id="UP001057402"/>
    </source>
</evidence>
<sequence>MTMTRCKKHFSDVSSTVGVCASCLRERLSAVIAVQAQAHAVSRSRDRDPVHLPDDHVEFHGSHDPPPTSTVMMFPRSVSPYVAPGRKHCSRFYHTPQVKKAEPMTRDTFSNWIGSGKHGRWRRKLSFLQQVLIFRSRSSRVELETGHDQVPSGFGRESPESSPSFFSLLKGRRKDRPPQHGNSTYYADGESFPRSSSNVKVRATPDRGFPPSDAESCGGYVSERGTPISSASARGMRYRRGSTSDTVGMRFCLSPLVRASPVRRWRHPLEEGTCSFEVRLPPAMAGKR</sequence>
<keyword evidence="2" id="KW-1185">Reference proteome</keyword>